<protein>
    <recommendedName>
        <fullName evidence="1">F-box domain-containing protein</fullName>
    </recommendedName>
</protein>
<reference evidence="2 3" key="1">
    <citation type="journal article" date="2016" name="Mol. Biol. Evol.">
        <title>Comparative Genomics of Early-Diverging Mushroom-Forming Fungi Provides Insights into the Origins of Lignocellulose Decay Capabilities.</title>
        <authorList>
            <person name="Nagy L.G."/>
            <person name="Riley R."/>
            <person name="Tritt A."/>
            <person name="Adam C."/>
            <person name="Daum C."/>
            <person name="Floudas D."/>
            <person name="Sun H."/>
            <person name="Yadav J.S."/>
            <person name="Pangilinan J."/>
            <person name="Larsson K.H."/>
            <person name="Matsuura K."/>
            <person name="Barry K."/>
            <person name="Labutti K."/>
            <person name="Kuo R."/>
            <person name="Ohm R.A."/>
            <person name="Bhattacharya S.S."/>
            <person name="Shirouzu T."/>
            <person name="Yoshinaga Y."/>
            <person name="Martin F.M."/>
            <person name="Grigoriev I.V."/>
            <person name="Hibbett D.S."/>
        </authorList>
    </citation>
    <scope>NUCLEOTIDE SEQUENCE [LARGE SCALE GENOMIC DNA]</scope>
    <source>
        <strain evidence="2 3">HHB12029</strain>
    </source>
</reference>
<dbReference type="Proteomes" id="UP000077266">
    <property type="component" value="Unassembled WGS sequence"/>
</dbReference>
<dbReference type="SUPFAM" id="SSF81383">
    <property type="entry name" value="F-box domain"/>
    <property type="match status" value="1"/>
</dbReference>
<sequence length="168" mass="19298">MAIAGLYGRGIRRLPVELFTRTLALLEVQTLLTAARVCHEWRIIALDDPNFWRIIRIDNTSPRTLALADMQLRCSRARAVDLYIDYRQQDDLVESRVVPFISKALSTCRWLQVKLESLYRLQVEKALSSPAPFLETFSLLVVRRDSAKAPFYTPAQYHTAHETDCCVS</sequence>
<dbReference type="Gene3D" id="1.20.1280.50">
    <property type="match status" value="1"/>
</dbReference>
<dbReference type="EMBL" id="KV426055">
    <property type="protein sequence ID" value="KZV90185.1"/>
    <property type="molecule type" value="Genomic_DNA"/>
</dbReference>
<evidence type="ECO:0000259" key="1">
    <source>
        <dbReference type="PROSITE" id="PS50181"/>
    </source>
</evidence>
<dbReference type="AlphaFoldDB" id="A0A165G9G0"/>
<feature type="domain" description="F-box" evidence="1">
    <location>
        <begin position="8"/>
        <end position="55"/>
    </location>
</feature>
<dbReference type="InParanoid" id="A0A165G9G0"/>
<name>A0A165G9G0_EXIGL</name>
<keyword evidence="3" id="KW-1185">Reference proteome</keyword>
<dbReference type="PROSITE" id="PS50181">
    <property type="entry name" value="FBOX"/>
    <property type="match status" value="1"/>
</dbReference>
<evidence type="ECO:0000313" key="2">
    <source>
        <dbReference type="EMBL" id="KZV90185.1"/>
    </source>
</evidence>
<accession>A0A165G9G0</accession>
<dbReference type="OrthoDB" id="2605396at2759"/>
<dbReference type="Pfam" id="PF12937">
    <property type="entry name" value="F-box-like"/>
    <property type="match status" value="1"/>
</dbReference>
<proteinExistence type="predicted"/>
<gene>
    <name evidence="2" type="ORF">EXIGLDRAFT_771111</name>
</gene>
<dbReference type="InterPro" id="IPR036047">
    <property type="entry name" value="F-box-like_dom_sf"/>
</dbReference>
<organism evidence="2 3">
    <name type="scientific">Exidia glandulosa HHB12029</name>
    <dbReference type="NCBI Taxonomy" id="1314781"/>
    <lineage>
        <taxon>Eukaryota</taxon>
        <taxon>Fungi</taxon>
        <taxon>Dikarya</taxon>
        <taxon>Basidiomycota</taxon>
        <taxon>Agaricomycotina</taxon>
        <taxon>Agaricomycetes</taxon>
        <taxon>Auriculariales</taxon>
        <taxon>Exidiaceae</taxon>
        <taxon>Exidia</taxon>
    </lineage>
</organism>
<evidence type="ECO:0000313" key="3">
    <source>
        <dbReference type="Proteomes" id="UP000077266"/>
    </source>
</evidence>
<dbReference type="InterPro" id="IPR001810">
    <property type="entry name" value="F-box_dom"/>
</dbReference>